<reference evidence="2" key="1">
    <citation type="submission" date="2025-08" db="UniProtKB">
        <authorList>
            <consortium name="Ensembl"/>
        </authorList>
    </citation>
    <scope>IDENTIFICATION</scope>
</reference>
<proteinExistence type="predicted"/>
<evidence type="ECO:0000313" key="2">
    <source>
        <dbReference type="Ensembl" id="ENSPKIP00000024435.1"/>
    </source>
</evidence>
<name>A0A3B3S2S5_9TELE</name>
<keyword evidence="1" id="KW-1133">Transmembrane helix</keyword>
<organism evidence="2 3">
    <name type="scientific">Paramormyrops kingsleyae</name>
    <dbReference type="NCBI Taxonomy" id="1676925"/>
    <lineage>
        <taxon>Eukaryota</taxon>
        <taxon>Metazoa</taxon>
        <taxon>Chordata</taxon>
        <taxon>Craniata</taxon>
        <taxon>Vertebrata</taxon>
        <taxon>Euteleostomi</taxon>
        <taxon>Actinopterygii</taxon>
        <taxon>Neopterygii</taxon>
        <taxon>Teleostei</taxon>
        <taxon>Osteoglossocephala</taxon>
        <taxon>Osteoglossomorpha</taxon>
        <taxon>Osteoglossiformes</taxon>
        <taxon>Mormyridae</taxon>
        <taxon>Paramormyrops</taxon>
    </lineage>
</organism>
<protein>
    <submittedName>
        <fullName evidence="2">Uncharacterized protein</fullName>
    </submittedName>
</protein>
<evidence type="ECO:0000313" key="3">
    <source>
        <dbReference type="Proteomes" id="UP000261540"/>
    </source>
</evidence>
<keyword evidence="1" id="KW-0812">Transmembrane</keyword>
<dbReference type="Proteomes" id="UP000261540">
    <property type="component" value="Unplaced"/>
</dbReference>
<accession>A0A3B3S2S5</accession>
<evidence type="ECO:0000256" key="1">
    <source>
        <dbReference type="SAM" id="Phobius"/>
    </source>
</evidence>
<dbReference type="AlphaFoldDB" id="A0A3B3S2S5"/>
<keyword evidence="3" id="KW-1185">Reference proteome</keyword>
<keyword evidence="1" id="KW-0472">Membrane</keyword>
<sequence>SFLLHFDGLVSCLHTIVLSCVFCTCGFPVCVPSYFWPLLMFQPQKSHCQLITQLLLNSRLLEWCIKIPLEKGWQEATGWESLEKMTIKIFSCGRTNQKDHKVLCKVNYTRIKY</sequence>
<reference evidence="2" key="2">
    <citation type="submission" date="2025-09" db="UniProtKB">
        <authorList>
            <consortium name="Ensembl"/>
        </authorList>
    </citation>
    <scope>IDENTIFICATION</scope>
</reference>
<feature type="transmembrane region" description="Helical" evidence="1">
    <location>
        <begin position="16"/>
        <end position="36"/>
    </location>
</feature>
<dbReference type="Ensembl" id="ENSPKIT00000005142.1">
    <property type="protein sequence ID" value="ENSPKIP00000024435.1"/>
    <property type="gene ID" value="ENSPKIG00000007693.1"/>
</dbReference>